<name>A0A382N2Y9_9ZZZZ</name>
<accession>A0A382N2Y9</accession>
<feature type="non-terminal residue" evidence="1">
    <location>
        <position position="1"/>
    </location>
</feature>
<gene>
    <name evidence="1" type="ORF">METZ01_LOCUS307984</name>
</gene>
<proteinExistence type="predicted"/>
<organism evidence="1">
    <name type="scientific">marine metagenome</name>
    <dbReference type="NCBI Taxonomy" id="408172"/>
    <lineage>
        <taxon>unclassified sequences</taxon>
        <taxon>metagenomes</taxon>
        <taxon>ecological metagenomes</taxon>
    </lineage>
</organism>
<dbReference type="AlphaFoldDB" id="A0A382N2Y9"/>
<reference evidence="1" key="1">
    <citation type="submission" date="2018-05" db="EMBL/GenBank/DDBJ databases">
        <authorList>
            <person name="Lanie J.A."/>
            <person name="Ng W.-L."/>
            <person name="Kazmierczak K.M."/>
            <person name="Andrzejewski T.M."/>
            <person name="Davidsen T.M."/>
            <person name="Wayne K.J."/>
            <person name="Tettelin H."/>
            <person name="Glass J.I."/>
            <person name="Rusch D."/>
            <person name="Podicherti R."/>
            <person name="Tsui H.-C.T."/>
            <person name="Winkler M.E."/>
        </authorList>
    </citation>
    <scope>NUCLEOTIDE SEQUENCE</scope>
</reference>
<dbReference type="EMBL" id="UINC01097435">
    <property type="protein sequence ID" value="SVC55130.1"/>
    <property type="molecule type" value="Genomic_DNA"/>
</dbReference>
<sequence length="21" mass="2509">IETRLFISNLDVLSEYLELLK</sequence>
<evidence type="ECO:0000313" key="1">
    <source>
        <dbReference type="EMBL" id="SVC55130.1"/>
    </source>
</evidence>
<protein>
    <submittedName>
        <fullName evidence="1">Uncharacterized protein</fullName>
    </submittedName>
</protein>